<dbReference type="GO" id="GO:0047580">
    <property type="term" value="F:4-hydroxyproline epimerase activity"/>
    <property type="evidence" value="ECO:0007669"/>
    <property type="project" value="TreeGrafter"/>
</dbReference>
<accession>X0TE57</accession>
<dbReference type="Pfam" id="PF05544">
    <property type="entry name" value="Pro_racemase"/>
    <property type="match status" value="1"/>
</dbReference>
<evidence type="ECO:0000313" key="2">
    <source>
        <dbReference type="EMBL" id="GAF85596.1"/>
    </source>
</evidence>
<dbReference type="AlphaFoldDB" id="X0TE57"/>
<reference evidence="2" key="1">
    <citation type="journal article" date="2014" name="Front. Microbiol.">
        <title>High frequency of phylogenetically diverse reductive dehalogenase-homologous genes in deep subseafloor sedimentary metagenomes.</title>
        <authorList>
            <person name="Kawai M."/>
            <person name="Futagami T."/>
            <person name="Toyoda A."/>
            <person name="Takaki Y."/>
            <person name="Nishi S."/>
            <person name="Hori S."/>
            <person name="Arai W."/>
            <person name="Tsubouchi T."/>
            <person name="Morono Y."/>
            <person name="Uchiyama I."/>
            <person name="Ito T."/>
            <person name="Fujiyama A."/>
            <person name="Inagaki F."/>
            <person name="Takami H."/>
        </authorList>
    </citation>
    <scope>NUCLEOTIDE SEQUENCE</scope>
    <source>
        <strain evidence="2">Expedition CK06-06</strain>
    </source>
</reference>
<evidence type="ECO:0008006" key="3">
    <source>
        <dbReference type="Google" id="ProtNLM"/>
    </source>
</evidence>
<protein>
    <recommendedName>
        <fullName evidence="3">Proline racemase</fullName>
    </recommendedName>
</protein>
<dbReference type="PANTHER" id="PTHR33442">
    <property type="entry name" value="TRANS-3-HYDROXY-L-PROLINE DEHYDRATASE"/>
    <property type="match status" value="1"/>
</dbReference>
<proteinExistence type="inferred from homology"/>
<name>X0TE57_9ZZZZ</name>
<sequence length="65" mass="7307">DIAEDEPFVVESLLGTCFTGRVVKTTTFGDYRAVFPEVTGSAFIVGRSEWLIDPKDPLRHGFFLR</sequence>
<dbReference type="InterPro" id="IPR008794">
    <property type="entry name" value="Pro_racemase_fam"/>
</dbReference>
<comment type="caution">
    <text evidence="2">The sequence shown here is derived from an EMBL/GenBank/DDBJ whole genome shotgun (WGS) entry which is preliminary data.</text>
</comment>
<evidence type="ECO:0000256" key="1">
    <source>
        <dbReference type="ARBA" id="ARBA00007529"/>
    </source>
</evidence>
<dbReference type="Gene3D" id="3.10.310.10">
    <property type="entry name" value="Diaminopimelate Epimerase, Chain A, domain 1"/>
    <property type="match status" value="1"/>
</dbReference>
<dbReference type="SUPFAM" id="SSF54506">
    <property type="entry name" value="Diaminopimelate epimerase-like"/>
    <property type="match status" value="1"/>
</dbReference>
<organism evidence="2">
    <name type="scientific">marine sediment metagenome</name>
    <dbReference type="NCBI Taxonomy" id="412755"/>
    <lineage>
        <taxon>unclassified sequences</taxon>
        <taxon>metagenomes</taxon>
        <taxon>ecological metagenomes</taxon>
    </lineage>
</organism>
<gene>
    <name evidence="2" type="ORF">S01H1_04759</name>
</gene>
<dbReference type="PANTHER" id="PTHR33442:SF1">
    <property type="entry name" value="TRANS-3-HYDROXY-L-PROLINE DEHYDRATASE"/>
    <property type="match status" value="1"/>
</dbReference>
<feature type="non-terminal residue" evidence="2">
    <location>
        <position position="1"/>
    </location>
</feature>
<comment type="similarity">
    <text evidence="1">Belongs to the proline racemase family.</text>
</comment>
<dbReference type="EMBL" id="BARS01002494">
    <property type="protein sequence ID" value="GAF85596.1"/>
    <property type="molecule type" value="Genomic_DNA"/>
</dbReference>